<reference evidence="2" key="1">
    <citation type="submission" date="2015-07" db="EMBL/GenBank/DDBJ databases">
        <authorList>
            <person name="Rodrigo-Torres Lidia"/>
            <person name="Arahal R.David."/>
        </authorList>
    </citation>
    <scope>NUCLEOTIDE SEQUENCE [LARGE SCALE GENOMIC DNA]</scope>
    <source>
        <strain evidence="2">CECT 5112</strain>
    </source>
</reference>
<evidence type="ECO:0000313" key="1">
    <source>
        <dbReference type="EMBL" id="CTQ75916.1"/>
    </source>
</evidence>
<dbReference type="STRING" id="388408.LAX5112_04408"/>
<evidence type="ECO:0000313" key="2">
    <source>
        <dbReference type="Proteomes" id="UP000053235"/>
    </source>
</evidence>
<protein>
    <submittedName>
        <fullName evidence="1">Phage protein U</fullName>
    </submittedName>
</protein>
<dbReference type="InterPro" id="IPR009734">
    <property type="entry name" value="Myoviridae_GpU"/>
</dbReference>
<keyword evidence="2" id="KW-1185">Reference proteome</keyword>
<dbReference type="AlphaFoldDB" id="A0A0M7ANC8"/>
<dbReference type="Pfam" id="PF06995">
    <property type="entry name" value="Phage_P2_GpU"/>
    <property type="match status" value="1"/>
</dbReference>
<dbReference type="RefSeq" id="WP_055673619.1">
    <property type="nucleotide sequence ID" value="NZ_CXWD01000023.1"/>
</dbReference>
<name>A0A0M7ANC8_9HYPH</name>
<proteinExistence type="predicted"/>
<organism evidence="1 2">
    <name type="scientific">Roseibium alexandrii</name>
    <dbReference type="NCBI Taxonomy" id="388408"/>
    <lineage>
        <taxon>Bacteria</taxon>
        <taxon>Pseudomonadati</taxon>
        <taxon>Pseudomonadota</taxon>
        <taxon>Alphaproteobacteria</taxon>
        <taxon>Hyphomicrobiales</taxon>
        <taxon>Stappiaceae</taxon>
        <taxon>Roseibium</taxon>
    </lineage>
</organism>
<dbReference type="EMBL" id="CXWD01000023">
    <property type="protein sequence ID" value="CTQ75916.1"/>
    <property type="molecule type" value="Genomic_DNA"/>
</dbReference>
<accession>A0A0M7ANC8</accession>
<sequence length="146" mass="15845">MLYMIGTLAMDTRPFNADEVTRNSTADHAEKPVIGGLAPSEFTGEGKDEISLSGLLIPSKIGGLTELETAHQMRMSGTRVPVMRGDGVRLGTFAITKMSETHRDLLRNGVGFSVKYTITLKKVQPDDDEASSVISGLLNLFDAFRN</sequence>
<dbReference type="Proteomes" id="UP000053235">
    <property type="component" value="Unassembled WGS sequence"/>
</dbReference>
<gene>
    <name evidence="1" type="ORF">LAX5112_04408</name>
</gene>
<dbReference type="OrthoDB" id="7678146at2"/>